<comment type="caution">
    <text evidence="1">The sequence shown here is derived from an EMBL/GenBank/DDBJ whole genome shotgun (WGS) entry which is preliminary data.</text>
</comment>
<dbReference type="Proteomes" id="UP000033774">
    <property type="component" value="Unassembled WGS sequence"/>
</dbReference>
<evidence type="ECO:0008006" key="3">
    <source>
        <dbReference type="Google" id="ProtNLM"/>
    </source>
</evidence>
<name>A0A0F3IUT9_9PROT</name>
<dbReference type="EMBL" id="LAJY01000296">
    <property type="protein sequence ID" value="KJV09364.1"/>
    <property type="molecule type" value="Genomic_DNA"/>
</dbReference>
<dbReference type="Pfam" id="PF13692">
    <property type="entry name" value="Glyco_trans_1_4"/>
    <property type="match status" value="1"/>
</dbReference>
<keyword evidence="2" id="KW-1185">Reference proteome</keyword>
<reference evidence="1 2" key="1">
    <citation type="submission" date="2015-03" db="EMBL/GenBank/DDBJ databases">
        <title>Draft genome sequence of Elstera litoralis.</title>
        <authorList>
            <person name="Rahalkar M.C."/>
            <person name="Dhakephalkar P.K."/>
            <person name="Pore S.D."/>
            <person name="Arora P."/>
            <person name="Kapse N.G."/>
            <person name="Pandit P.S."/>
        </authorList>
    </citation>
    <scope>NUCLEOTIDE SEQUENCE [LARGE SCALE GENOMIC DNA]</scope>
    <source>
        <strain evidence="1 2">Dia-1</strain>
    </source>
</reference>
<gene>
    <name evidence="1" type="ORF">VZ95_11970</name>
</gene>
<dbReference type="AlphaFoldDB" id="A0A0F3IUT9"/>
<protein>
    <recommendedName>
        <fullName evidence="3">Glycosyltransferase subfamily 4-like N-terminal domain-containing protein</fullName>
    </recommendedName>
</protein>
<sequence length="303" mass="33354">MARQDWDAVVIDYVTMGWTLPLLMETARTTERPLRLVYVAHNHEASLRRLAYRHSNAAAALRLAQRIDGARIAALEHRLLATVDCVTVTTAADLALFETDAPQQRYHILVPGYDGPELAERGLTAETPRRVVVVGSFDWIAKQQNLAEFLEAAAPLADHGIGIDIVGSGPPDLLAKWRQRFPYATIHGRVDAVEPYLQGARISLVPERTGGGFKLKVLNAVFQHCPVFGIAGSITQVPLAEGRSVRLFPDFPTLVHGIIQDIDNLDGLNALHTAAYAACRDHFHWSDRGKSLRRVLAGPQKEG</sequence>
<dbReference type="SUPFAM" id="SSF53756">
    <property type="entry name" value="UDP-Glycosyltransferase/glycogen phosphorylase"/>
    <property type="match status" value="1"/>
</dbReference>
<accession>A0A0F3IUT9</accession>
<proteinExistence type="predicted"/>
<organism evidence="1 2">
    <name type="scientific">Elstera litoralis</name>
    <dbReference type="NCBI Taxonomy" id="552518"/>
    <lineage>
        <taxon>Bacteria</taxon>
        <taxon>Pseudomonadati</taxon>
        <taxon>Pseudomonadota</taxon>
        <taxon>Alphaproteobacteria</taxon>
        <taxon>Rhodospirillales</taxon>
        <taxon>Rhodospirillaceae</taxon>
        <taxon>Elstera</taxon>
    </lineage>
</organism>
<evidence type="ECO:0000313" key="1">
    <source>
        <dbReference type="EMBL" id="KJV09364.1"/>
    </source>
</evidence>
<evidence type="ECO:0000313" key="2">
    <source>
        <dbReference type="Proteomes" id="UP000033774"/>
    </source>
</evidence>
<dbReference type="Gene3D" id="3.40.50.2000">
    <property type="entry name" value="Glycogen Phosphorylase B"/>
    <property type="match status" value="1"/>
</dbReference>